<evidence type="ECO:0000313" key="2">
    <source>
        <dbReference type="Proteomes" id="UP001420932"/>
    </source>
</evidence>
<accession>A0AAP0JM55</accession>
<evidence type="ECO:0000313" key="1">
    <source>
        <dbReference type="EMBL" id="KAK9136339.1"/>
    </source>
</evidence>
<keyword evidence="2" id="KW-1185">Reference proteome</keyword>
<dbReference type="Proteomes" id="UP001420932">
    <property type="component" value="Unassembled WGS sequence"/>
</dbReference>
<dbReference type="EMBL" id="JBBNAF010000006">
    <property type="protein sequence ID" value="KAK9136339.1"/>
    <property type="molecule type" value="Genomic_DNA"/>
</dbReference>
<reference evidence="1 2" key="1">
    <citation type="submission" date="2024-01" db="EMBL/GenBank/DDBJ databases">
        <title>Genome assemblies of Stephania.</title>
        <authorList>
            <person name="Yang L."/>
        </authorList>
    </citation>
    <scope>NUCLEOTIDE SEQUENCE [LARGE SCALE GENOMIC DNA]</scope>
    <source>
        <strain evidence="1">YNDBR</strain>
        <tissue evidence="1">Leaf</tissue>
    </source>
</reference>
<gene>
    <name evidence="1" type="ORF">Syun_015669</name>
</gene>
<proteinExistence type="predicted"/>
<organism evidence="1 2">
    <name type="scientific">Stephania yunnanensis</name>
    <dbReference type="NCBI Taxonomy" id="152371"/>
    <lineage>
        <taxon>Eukaryota</taxon>
        <taxon>Viridiplantae</taxon>
        <taxon>Streptophyta</taxon>
        <taxon>Embryophyta</taxon>
        <taxon>Tracheophyta</taxon>
        <taxon>Spermatophyta</taxon>
        <taxon>Magnoliopsida</taxon>
        <taxon>Ranunculales</taxon>
        <taxon>Menispermaceae</taxon>
        <taxon>Menispermoideae</taxon>
        <taxon>Cissampelideae</taxon>
        <taxon>Stephania</taxon>
    </lineage>
</organism>
<comment type="caution">
    <text evidence="1">The sequence shown here is derived from an EMBL/GenBank/DDBJ whole genome shotgun (WGS) entry which is preliminary data.</text>
</comment>
<sequence>MIEEQRLFLLLLYKFLSSLQFKVLGCLLKKDLKLKVSSEASSDESVCSFSQ</sequence>
<dbReference type="AlphaFoldDB" id="A0AAP0JM55"/>
<protein>
    <submittedName>
        <fullName evidence="1">Uncharacterized protein</fullName>
    </submittedName>
</protein>
<name>A0AAP0JM55_9MAGN</name>